<dbReference type="InterPro" id="IPR036513">
    <property type="entry name" value="STAS_dom_sf"/>
</dbReference>
<feature type="domain" description="STAS" evidence="2">
    <location>
        <begin position="173"/>
        <end position="284"/>
    </location>
</feature>
<protein>
    <submittedName>
        <fullName evidence="3">STAS domain-containing protein</fullName>
    </submittedName>
</protein>
<evidence type="ECO:0000256" key="1">
    <source>
        <dbReference type="ARBA" id="ARBA00022553"/>
    </source>
</evidence>
<keyword evidence="1" id="KW-0597">Phosphoprotein</keyword>
<dbReference type="SUPFAM" id="SSF52091">
    <property type="entry name" value="SpoIIaa-like"/>
    <property type="match status" value="1"/>
</dbReference>
<organism evidence="3 4">
    <name type="scientific">Bacillus infantis</name>
    <dbReference type="NCBI Taxonomy" id="324767"/>
    <lineage>
        <taxon>Bacteria</taxon>
        <taxon>Bacillati</taxon>
        <taxon>Bacillota</taxon>
        <taxon>Bacilli</taxon>
        <taxon>Bacillales</taxon>
        <taxon>Bacillaceae</taxon>
        <taxon>Bacillus</taxon>
    </lineage>
</organism>
<dbReference type="PANTHER" id="PTHR33745:SF3">
    <property type="entry name" value="RSBT CO-ANTAGONIST PROTEIN RSBRC"/>
    <property type="match status" value="1"/>
</dbReference>
<proteinExistence type="predicted"/>
<dbReference type="CDD" id="cd07041">
    <property type="entry name" value="STAS_RsbR_RsbS_like"/>
    <property type="match status" value="1"/>
</dbReference>
<dbReference type="AlphaFoldDB" id="A0A5D4QZK7"/>
<gene>
    <name evidence="3" type="ORF">FZD51_22850</name>
</gene>
<dbReference type="EMBL" id="VTER01000015">
    <property type="protein sequence ID" value="TYS42958.1"/>
    <property type="molecule type" value="Genomic_DNA"/>
</dbReference>
<dbReference type="Gene3D" id="3.30.750.24">
    <property type="entry name" value="STAS domain"/>
    <property type="match status" value="1"/>
</dbReference>
<evidence type="ECO:0000259" key="2">
    <source>
        <dbReference type="PROSITE" id="PS50801"/>
    </source>
</evidence>
<name>A0A5D4QZK7_9BACI</name>
<dbReference type="PROSITE" id="PS50801">
    <property type="entry name" value="STAS"/>
    <property type="match status" value="1"/>
</dbReference>
<evidence type="ECO:0000313" key="3">
    <source>
        <dbReference type="EMBL" id="TYS42958.1"/>
    </source>
</evidence>
<comment type="caution">
    <text evidence="3">The sequence shown here is derived from an EMBL/GenBank/DDBJ whole genome shotgun (WGS) entry which is preliminary data.</text>
</comment>
<accession>A0A5D4QZK7</accession>
<dbReference type="Proteomes" id="UP000322139">
    <property type="component" value="Unassembled WGS sequence"/>
</dbReference>
<sequence>MSDFFMGEGIALRNELLKIGTRIVESKEQLVNHIFERECPFYKEKLKKSTVARKQIAEWRKALIQILGESLYTDQEESGRKIEKWARDTGETAIENGVPLDESLRVLSLFRSVIWDVFTEELEKNQFAAVTMLDVSKIINPLLDEVAYIFSNIYMNYSTRKIEVARTALQELSVPVVPISADIAVLPLVGEVDTERAKFIMEKCLKNSSELQLKQLFIDVSGVPMIDTMVAHNLFQIVKSLNLIGVKATMTGIRPEIAQTIVALGIEFREIPTRANLKQALMAAGFEHTKR</sequence>
<dbReference type="Pfam" id="PF01740">
    <property type="entry name" value="STAS"/>
    <property type="match status" value="1"/>
</dbReference>
<reference evidence="3 4" key="1">
    <citation type="submission" date="2019-08" db="EMBL/GenBank/DDBJ databases">
        <title>Bacillus genomes from the desert of Cuatro Cienegas, Coahuila.</title>
        <authorList>
            <person name="Olmedo-Alvarez G."/>
        </authorList>
    </citation>
    <scope>NUCLEOTIDE SEQUENCE [LARGE SCALE GENOMIC DNA]</scope>
    <source>
        <strain evidence="3 4">CH446_14T</strain>
    </source>
</reference>
<evidence type="ECO:0000313" key="4">
    <source>
        <dbReference type="Proteomes" id="UP000322139"/>
    </source>
</evidence>
<dbReference type="InterPro" id="IPR051932">
    <property type="entry name" value="Bact_StressResp_Reg"/>
</dbReference>
<dbReference type="Pfam" id="PF14361">
    <property type="entry name" value="RsbRD_N"/>
    <property type="match status" value="1"/>
</dbReference>
<dbReference type="InterPro" id="IPR025751">
    <property type="entry name" value="RsbRD_N_dom"/>
</dbReference>
<dbReference type="InterPro" id="IPR002645">
    <property type="entry name" value="STAS_dom"/>
</dbReference>
<dbReference type="PANTHER" id="PTHR33745">
    <property type="entry name" value="RSBT ANTAGONIST PROTEIN RSBS-RELATED"/>
    <property type="match status" value="1"/>
</dbReference>